<protein>
    <submittedName>
        <fullName evidence="1">Uncharacterized protein</fullName>
    </submittedName>
</protein>
<proteinExistence type="predicted"/>
<reference evidence="1" key="1">
    <citation type="submission" date="2020-03" db="EMBL/GenBank/DDBJ databases">
        <title>The deep terrestrial virosphere.</title>
        <authorList>
            <person name="Holmfeldt K."/>
            <person name="Nilsson E."/>
            <person name="Simone D."/>
            <person name="Lopez-Fernandez M."/>
            <person name="Wu X."/>
            <person name="de Brujin I."/>
            <person name="Lundin D."/>
            <person name="Andersson A."/>
            <person name="Bertilsson S."/>
            <person name="Dopson M."/>
        </authorList>
    </citation>
    <scope>NUCLEOTIDE SEQUENCE</scope>
    <source>
        <strain evidence="3">MM415A02304</strain>
        <strain evidence="2">MM415B00633</strain>
        <strain evidence="1">TM448A00090</strain>
        <strain evidence="4">TM448B00221</strain>
    </source>
</reference>
<evidence type="ECO:0000313" key="2">
    <source>
        <dbReference type="EMBL" id="QJA63350.1"/>
    </source>
</evidence>
<sequence length="198" mass="23214">MPTGYTGPIKDSIGFKDFVMLCARAMGACVMMRDEPITVKVPERFEPSKYSEERAKEAQQEIDEVKGMSDDVAEEKAKEDYDKRIGYIASVISERTDLLQKYTNMLRMVKVWQPPTEDHIGLKDFMIEQIESSIKFDCDTSYYLEKHPIWLSGRQWKEQRLAELYRNLDSYLVENIKEINRTEARNIWLKQLRESLPG</sequence>
<dbReference type="EMBL" id="MT141495">
    <property type="protein sequence ID" value="QJA63350.1"/>
    <property type="molecule type" value="Genomic_DNA"/>
</dbReference>
<name>A0A6H1Z8N4_9ZZZZ</name>
<gene>
    <name evidence="3" type="ORF">MM415A02304_0007</name>
    <name evidence="2" type="ORF">MM415B00633_0034</name>
    <name evidence="1" type="ORF">TM448A00090_0085</name>
    <name evidence="4" type="ORF">TM448B00221_0019</name>
</gene>
<evidence type="ECO:0000313" key="4">
    <source>
        <dbReference type="EMBL" id="QJH94465.1"/>
    </source>
</evidence>
<organism evidence="1">
    <name type="scientific">viral metagenome</name>
    <dbReference type="NCBI Taxonomy" id="1070528"/>
    <lineage>
        <taxon>unclassified sequences</taxon>
        <taxon>metagenomes</taxon>
        <taxon>organismal metagenomes</taxon>
    </lineage>
</organism>
<dbReference type="EMBL" id="MT143974">
    <property type="protein sequence ID" value="QJA44253.1"/>
    <property type="molecule type" value="Genomic_DNA"/>
</dbReference>
<evidence type="ECO:0000313" key="3">
    <source>
        <dbReference type="EMBL" id="QJA73577.1"/>
    </source>
</evidence>
<dbReference type="AlphaFoldDB" id="A0A6H1Z8N4"/>
<accession>A0A6H1Z8N4</accession>
<dbReference type="EMBL" id="MT142037">
    <property type="protein sequence ID" value="QJA73577.1"/>
    <property type="molecule type" value="Genomic_DNA"/>
</dbReference>
<dbReference type="EMBL" id="MT144601">
    <property type="protein sequence ID" value="QJH94465.1"/>
    <property type="molecule type" value="Genomic_DNA"/>
</dbReference>
<evidence type="ECO:0000313" key="1">
    <source>
        <dbReference type="EMBL" id="QJA44253.1"/>
    </source>
</evidence>